<dbReference type="InterPro" id="IPR038586">
    <property type="entry name" value="Tctex-1-like_sf"/>
</dbReference>
<dbReference type="PANTHER" id="PTHR21255:SF4">
    <property type="entry name" value="DYNEIN LIGHT CHAIN TCTEX-TYPE"/>
    <property type="match status" value="1"/>
</dbReference>
<reference evidence="2 3" key="1">
    <citation type="journal article" date="2023" name="BMC Biol.">
        <title>The compact genome of the sponge Oopsacas minuta (Hexactinellida) is lacking key metazoan core genes.</title>
        <authorList>
            <person name="Santini S."/>
            <person name="Schenkelaars Q."/>
            <person name="Jourda C."/>
            <person name="Duchesne M."/>
            <person name="Belahbib H."/>
            <person name="Rocher C."/>
            <person name="Selva M."/>
            <person name="Riesgo A."/>
            <person name="Vervoort M."/>
            <person name="Leys S.P."/>
            <person name="Kodjabachian L."/>
            <person name="Le Bivic A."/>
            <person name="Borchiellini C."/>
            <person name="Claverie J.M."/>
            <person name="Renard E."/>
        </authorList>
    </citation>
    <scope>NUCLEOTIDE SEQUENCE [LARGE SCALE GENOMIC DNA]</scope>
    <source>
        <strain evidence="2">SPO-2</strain>
    </source>
</reference>
<protein>
    <submittedName>
        <fullName evidence="2">Uncharacterized protein</fullName>
    </submittedName>
</protein>
<name>A0AAV7JK90_9METZ</name>
<accession>A0AAV7JK90</accession>
<dbReference type="Gene3D" id="3.30.1140.40">
    <property type="entry name" value="Tctex-1"/>
    <property type="match status" value="1"/>
</dbReference>
<dbReference type="AlphaFoldDB" id="A0AAV7JK90"/>
<dbReference type="Pfam" id="PF03645">
    <property type="entry name" value="Tctex-1"/>
    <property type="match status" value="1"/>
</dbReference>
<gene>
    <name evidence="2" type="ORF">LOD99_11701</name>
</gene>
<evidence type="ECO:0000313" key="2">
    <source>
        <dbReference type="EMBL" id="KAI6649335.1"/>
    </source>
</evidence>
<dbReference type="InterPro" id="IPR005334">
    <property type="entry name" value="Tctex-1-like"/>
</dbReference>
<dbReference type="PANTHER" id="PTHR21255">
    <property type="entry name" value="T-COMPLEX-ASSOCIATED-TESTIS-EXPRESSED 1/ DYNEIN LIGHT CHAIN"/>
    <property type="match status" value="1"/>
</dbReference>
<organism evidence="2 3">
    <name type="scientific">Oopsacas minuta</name>
    <dbReference type="NCBI Taxonomy" id="111878"/>
    <lineage>
        <taxon>Eukaryota</taxon>
        <taxon>Metazoa</taxon>
        <taxon>Porifera</taxon>
        <taxon>Hexactinellida</taxon>
        <taxon>Hexasterophora</taxon>
        <taxon>Lyssacinosida</taxon>
        <taxon>Leucopsacidae</taxon>
        <taxon>Oopsacas</taxon>
    </lineage>
</organism>
<dbReference type="EMBL" id="JAKMXF010000321">
    <property type="protein sequence ID" value="KAI6649335.1"/>
    <property type="molecule type" value="Genomic_DNA"/>
</dbReference>
<dbReference type="GO" id="GO:0007018">
    <property type="term" value="P:microtubule-based movement"/>
    <property type="evidence" value="ECO:0007669"/>
    <property type="project" value="TreeGrafter"/>
</dbReference>
<dbReference type="GO" id="GO:0005737">
    <property type="term" value="C:cytoplasm"/>
    <property type="evidence" value="ECO:0007669"/>
    <property type="project" value="TreeGrafter"/>
</dbReference>
<comment type="similarity">
    <text evidence="1">Belongs to the dynein light chain Tctex-type family.</text>
</comment>
<dbReference type="CDD" id="cd21455">
    <property type="entry name" value="DLC-like_DYNLT1_DYNLT3"/>
    <property type="match status" value="1"/>
</dbReference>
<keyword evidence="3" id="KW-1185">Reference proteome</keyword>
<evidence type="ECO:0000313" key="3">
    <source>
        <dbReference type="Proteomes" id="UP001165289"/>
    </source>
</evidence>
<sequence>MSSSRGDFPIEQVTEIIKATIVDKFSDRPAYKQDEVEFWTKELAEVCTSELSKLKKSYKYITHVMVMQRTGGALNTASCCYWDQNSDGNCVMGWENQDIHVVVDVFGIAI</sequence>
<evidence type="ECO:0000256" key="1">
    <source>
        <dbReference type="ARBA" id="ARBA00005361"/>
    </source>
</evidence>
<proteinExistence type="inferred from homology"/>
<dbReference type="GO" id="GO:0045505">
    <property type="term" value="F:dynein intermediate chain binding"/>
    <property type="evidence" value="ECO:0007669"/>
    <property type="project" value="TreeGrafter"/>
</dbReference>
<dbReference type="Proteomes" id="UP001165289">
    <property type="component" value="Unassembled WGS sequence"/>
</dbReference>
<dbReference type="GO" id="GO:0005868">
    <property type="term" value="C:cytoplasmic dynein complex"/>
    <property type="evidence" value="ECO:0007669"/>
    <property type="project" value="TreeGrafter"/>
</dbReference>
<comment type="caution">
    <text evidence="2">The sequence shown here is derived from an EMBL/GenBank/DDBJ whole genome shotgun (WGS) entry which is preliminary data.</text>
</comment>